<name>A0ABX3FEW0_9VIBR</name>
<dbReference type="InterPro" id="IPR017601">
    <property type="entry name" value="DGQHR-contain_dom"/>
</dbReference>
<dbReference type="RefSeq" id="WP_075651018.1">
    <property type="nucleotide sequence ID" value="NZ_MJMI01000112.1"/>
</dbReference>
<dbReference type="InterPro" id="IPR017642">
    <property type="entry name" value="DNA_S_mod_DndB"/>
</dbReference>
<dbReference type="NCBIfam" id="NF041060">
    <property type="entry name" value="DpdB"/>
    <property type="match status" value="1"/>
</dbReference>
<feature type="non-terminal residue" evidence="1">
    <location>
        <position position="1"/>
    </location>
</feature>
<dbReference type="Proteomes" id="UP000186206">
    <property type="component" value="Unassembled WGS sequence"/>
</dbReference>
<evidence type="ECO:0000313" key="1">
    <source>
        <dbReference type="EMBL" id="OLQ88733.1"/>
    </source>
</evidence>
<organism evidence="1 2">
    <name type="scientific">Vibrio ponticus</name>
    <dbReference type="NCBI Taxonomy" id="265668"/>
    <lineage>
        <taxon>Bacteria</taxon>
        <taxon>Pseudomonadati</taxon>
        <taxon>Pseudomonadota</taxon>
        <taxon>Gammaproteobacteria</taxon>
        <taxon>Vibrionales</taxon>
        <taxon>Vibrionaceae</taxon>
        <taxon>Vibrio</taxon>
    </lineage>
</organism>
<gene>
    <name evidence="1" type="ORF">BIY21_16075</name>
</gene>
<proteinExistence type="predicted"/>
<protein>
    <recommendedName>
        <fullName evidence="3">DGQHR domain-containing protein</fullName>
    </recommendedName>
</protein>
<dbReference type="EMBL" id="MJMI01000112">
    <property type="protein sequence ID" value="OLQ88733.1"/>
    <property type="molecule type" value="Genomic_DNA"/>
</dbReference>
<reference evidence="1 2" key="1">
    <citation type="submission" date="2016-09" db="EMBL/GenBank/DDBJ databases">
        <title>Genomic Taxonomy of the Vibrionaceae.</title>
        <authorList>
            <person name="Gonzalez-Castillo A."/>
            <person name="Gomez-Gil B."/>
            <person name="Enciso-Ibarra K."/>
        </authorList>
    </citation>
    <scope>NUCLEOTIDE SEQUENCE [LARGE SCALE GENOMIC DNA]</scope>
    <source>
        <strain evidence="1 2">CAIM 1731</strain>
    </source>
</reference>
<keyword evidence="2" id="KW-1185">Reference proteome</keyword>
<evidence type="ECO:0000313" key="2">
    <source>
        <dbReference type="Proteomes" id="UP000186206"/>
    </source>
</evidence>
<evidence type="ECO:0008006" key="3">
    <source>
        <dbReference type="Google" id="ProtNLM"/>
    </source>
</evidence>
<sequence length="363" mass="41651">GIQQSSEVELFQLNMNLKEIEAISTITRVMRDEHELKGYQRTEVRNHISNIADYIDSEGAIIPNSIIMSLNSDVECKWIADDLFELTIPERARSALIVDGQQRIAALRLSGRQDFYLPVCVFINDDEEFERQQFLLINSAKPLSKSLIYELLPHANGFFNQELTRRKLPSLIVQLLNYQADSPLYGLVKLITNPTGIIADNSLMKMIDNSLREGALYAFSDRAQETCEPEDCAKMLSLLFDYFRAVKSVFSNDWGKKPKDSRLFHGAGIVALGQLFDEIFYTFDIDDSEISFCECAKKKLERLKPFCNWSSGFWDFGLDPDGQPIVKKWNQIQNLSQDISLVTDYLVRLYDLQEREVVLVKSQ</sequence>
<dbReference type="NCBIfam" id="TIGR03187">
    <property type="entry name" value="DGQHR"/>
    <property type="match status" value="1"/>
</dbReference>
<accession>A0ABX3FEW0</accession>
<dbReference type="Pfam" id="PF14072">
    <property type="entry name" value="DndB"/>
    <property type="match status" value="1"/>
</dbReference>
<comment type="caution">
    <text evidence="1">The sequence shown here is derived from an EMBL/GenBank/DDBJ whole genome shotgun (WGS) entry which is preliminary data.</text>
</comment>
<dbReference type="CDD" id="cd16413">
    <property type="entry name" value="DGQHR_domain"/>
    <property type="match status" value="1"/>
</dbReference>